<proteinExistence type="predicted"/>
<dbReference type="Pfam" id="PF00578">
    <property type="entry name" value="AhpC-TSA"/>
    <property type="match status" value="1"/>
</dbReference>
<reference evidence="2" key="1">
    <citation type="submission" date="2018-05" db="EMBL/GenBank/DDBJ databases">
        <authorList>
            <person name="Lanie J.A."/>
            <person name="Ng W.-L."/>
            <person name="Kazmierczak K.M."/>
            <person name="Andrzejewski T.M."/>
            <person name="Davidsen T.M."/>
            <person name="Wayne K.J."/>
            <person name="Tettelin H."/>
            <person name="Glass J.I."/>
            <person name="Rusch D."/>
            <person name="Podicherti R."/>
            <person name="Tsui H.-C.T."/>
            <person name="Winkler M.E."/>
        </authorList>
    </citation>
    <scope>NUCLEOTIDE SEQUENCE</scope>
</reference>
<dbReference type="AlphaFoldDB" id="A0A381WD01"/>
<dbReference type="CDD" id="cd02966">
    <property type="entry name" value="TlpA_like_family"/>
    <property type="match status" value="1"/>
</dbReference>
<accession>A0A381WD01</accession>
<evidence type="ECO:0000259" key="1">
    <source>
        <dbReference type="Pfam" id="PF00578"/>
    </source>
</evidence>
<feature type="domain" description="Alkyl hydroperoxide reductase subunit C/ Thiol specific antioxidant" evidence="1">
    <location>
        <begin position="2"/>
        <end position="56"/>
    </location>
</feature>
<dbReference type="SUPFAM" id="SSF52833">
    <property type="entry name" value="Thioredoxin-like"/>
    <property type="match status" value="1"/>
</dbReference>
<sequence length="105" mass="12196">VNANKPQILNQVRPYINKRKYKFDVSVDPRGKLAKQFGVKGFPTLFLVDKDGTIIHESDGYEDGQENSYLEELTKYLESKNINYADFQYKKQLNSKKDAVIDIDF</sequence>
<dbReference type="EMBL" id="UINC01011399">
    <property type="protein sequence ID" value="SVA50334.1"/>
    <property type="molecule type" value="Genomic_DNA"/>
</dbReference>
<organism evidence="2">
    <name type="scientific">marine metagenome</name>
    <dbReference type="NCBI Taxonomy" id="408172"/>
    <lineage>
        <taxon>unclassified sequences</taxon>
        <taxon>metagenomes</taxon>
        <taxon>ecological metagenomes</taxon>
    </lineage>
</organism>
<feature type="non-terminal residue" evidence="2">
    <location>
        <position position="1"/>
    </location>
</feature>
<dbReference type="GO" id="GO:0016209">
    <property type="term" value="F:antioxidant activity"/>
    <property type="evidence" value="ECO:0007669"/>
    <property type="project" value="InterPro"/>
</dbReference>
<dbReference type="InterPro" id="IPR036249">
    <property type="entry name" value="Thioredoxin-like_sf"/>
</dbReference>
<gene>
    <name evidence="2" type="ORF">METZ01_LOCUS103188</name>
</gene>
<protein>
    <recommendedName>
        <fullName evidence="1">Alkyl hydroperoxide reductase subunit C/ Thiol specific antioxidant domain-containing protein</fullName>
    </recommendedName>
</protein>
<dbReference type="Gene3D" id="3.40.30.10">
    <property type="entry name" value="Glutaredoxin"/>
    <property type="match status" value="1"/>
</dbReference>
<name>A0A381WD01_9ZZZZ</name>
<evidence type="ECO:0000313" key="2">
    <source>
        <dbReference type="EMBL" id="SVA50334.1"/>
    </source>
</evidence>
<dbReference type="InterPro" id="IPR000866">
    <property type="entry name" value="AhpC/TSA"/>
</dbReference>
<dbReference type="GO" id="GO:0016491">
    <property type="term" value="F:oxidoreductase activity"/>
    <property type="evidence" value="ECO:0007669"/>
    <property type="project" value="InterPro"/>
</dbReference>